<reference evidence="2" key="1">
    <citation type="journal article" date="2014" name="Sci. Data">
        <title>Genomes of diverse isolates of the marine cyanobacterium Prochlorococcus.</title>
        <authorList>
            <person name="Biller S."/>
            <person name="Berube P."/>
            <person name="Thompson J."/>
            <person name="Kelly L."/>
            <person name="Roggensack S."/>
            <person name="Awad L."/>
            <person name="Roache-Johnson K."/>
            <person name="Ding H."/>
            <person name="Giovannoni S.J."/>
            <person name="Moore L.R."/>
            <person name="Chisholm S.W."/>
        </authorList>
    </citation>
    <scope>NUCLEOTIDE SEQUENCE [LARGE SCALE GENOMIC DNA]</scope>
    <source>
        <strain evidence="2">MIT 9302</strain>
    </source>
</reference>
<sequence>MKALKTEDIKPTIVSGFDRFLKKGSSSATSPPIIIDIKYLGYLATLEKNSPISSTNRLLF</sequence>
<name>A0A0A2AAG1_PROMR</name>
<organism evidence="1 2">
    <name type="scientific">Prochlorococcus marinus str. MIT 9302</name>
    <dbReference type="NCBI Taxonomy" id="74545"/>
    <lineage>
        <taxon>Bacteria</taxon>
        <taxon>Bacillati</taxon>
        <taxon>Cyanobacteriota</taxon>
        <taxon>Cyanophyceae</taxon>
        <taxon>Synechococcales</taxon>
        <taxon>Prochlorococcaceae</taxon>
        <taxon>Prochlorococcus</taxon>
    </lineage>
</organism>
<gene>
    <name evidence="1" type="ORF">EU96_0195</name>
</gene>
<protein>
    <submittedName>
        <fullName evidence="1">Uncharacterized protein</fullName>
    </submittedName>
</protein>
<evidence type="ECO:0000313" key="1">
    <source>
        <dbReference type="EMBL" id="KGF98887.1"/>
    </source>
</evidence>
<comment type="caution">
    <text evidence="1">The sequence shown here is derived from an EMBL/GenBank/DDBJ whole genome shotgun (WGS) entry which is preliminary data.</text>
</comment>
<dbReference type="AlphaFoldDB" id="A0A0A2AAG1"/>
<evidence type="ECO:0000313" key="2">
    <source>
        <dbReference type="Proteomes" id="UP000030445"/>
    </source>
</evidence>
<proteinExistence type="predicted"/>
<dbReference type="EMBL" id="JNAM01000002">
    <property type="protein sequence ID" value="KGF98887.1"/>
    <property type="molecule type" value="Genomic_DNA"/>
</dbReference>
<dbReference type="STRING" id="74545.EU96_0195"/>
<dbReference type="Proteomes" id="UP000030445">
    <property type="component" value="Unassembled WGS sequence"/>
</dbReference>
<accession>A0A0A2AAG1</accession>